<name>A0A158B279_9BURK</name>
<organism evidence="1 2">
    <name type="scientific">Caballeronia glebae</name>
    <dbReference type="NCBI Taxonomy" id="1777143"/>
    <lineage>
        <taxon>Bacteria</taxon>
        <taxon>Pseudomonadati</taxon>
        <taxon>Pseudomonadota</taxon>
        <taxon>Betaproteobacteria</taxon>
        <taxon>Burkholderiales</taxon>
        <taxon>Burkholderiaceae</taxon>
        <taxon>Caballeronia</taxon>
    </lineage>
</organism>
<keyword evidence="2" id="KW-1185">Reference proteome</keyword>
<reference evidence="1" key="1">
    <citation type="submission" date="2016-01" db="EMBL/GenBank/DDBJ databases">
        <authorList>
            <person name="Peeters C."/>
        </authorList>
    </citation>
    <scope>NUCLEOTIDE SEQUENCE [LARGE SCALE GENOMIC DNA]</scope>
    <source>
        <strain evidence="1">LMG 29325</strain>
    </source>
</reference>
<evidence type="ECO:0000313" key="2">
    <source>
        <dbReference type="Proteomes" id="UP000054596"/>
    </source>
</evidence>
<dbReference type="EMBL" id="FCOJ02000021">
    <property type="protein sequence ID" value="SAK63417.1"/>
    <property type="molecule type" value="Genomic_DNA"/>
</dbReference>
<dbReference type="Proteomes" id="UP000054596">
    <property type="component" value="Unassembled WGS sequence"/>
</dbReference>
<dbReference type="AlphaFoldDB" id="A0A158B279"/>
<sequence>MQSSGRTAVRVPATMTNKVVEPVEKSKLDLSLTLRLPIGCGR</sequence>
<proteinExistence type="predicted"/>
<accession>A0A158B279</accession>
<evidence type="ECO:0000313" key="1">
    <source>
        <dbReference type="EMBL" id="SAK63417.1"/>
    </source>
</evidence>
<protein>
    <submittedName>
        <fullName evidence="1">Uncharacterized protein</fullName>
    </submittedName>
</protein>
<comment type="caution">
    <text evidence="1">The sequence shown here is derived from an EMBL/GenBank/DDBJ whole genome shotgun (WGS) entry which is preliminary data.</text>
</comment>
<gene>
    <name evidence="1" type="ORF">AWB82_03307</name>
</gene>